<evidence type="ECO:0000313" key="1">
    <source>
        <dbReference type="Proteomes" id="UP000887576"/>
    </source>
</evidence>
<evidence type="ECO:0000313" key="2">
    <source>
        <dbReference type="WBParaSite" id="JU765_v2.g13402.t1"/>
    </source>
</evidence>
<accession>A0AC34Q777</accession>
<dbReference type="Proteomes" id="UP000887576">
    <property type="component" value="Unplaced"/>
</dbReference>
<name>A0AC34Q777_9BILA</name>
<sequence>MSSVQNEKVGVDCLVYSFCTRINEDSTNRESLICPPNQPEDAPENVGHCAEIARSFGSLSFADGFKTLAPQFCHILDDSCPVLPGICDS</sequence>
<dbReference type="WBParaSite" id="JU765_v2.g13402.t1">
    <property type="protein sequence ID" value="JU765_v2.g13402.t1"/>
    <property type="gene ID" value="JU765_v2.g13402"/>
</dbReference>
<reference evidence="2" key="1">
    <citation type="submission" date="2022-11" db="UniProtKB">
        <authorList>
            <consortium name="WormBaseParasite"/>
        </authorList>
    </citation>
    <scope>IDENTIFICATION</scope>
</reference>
<organism evidence="1 2">
    <name type="scientific">Panagrolaimus sp. JU765</name>
    <dbReference type="NCBI Taxonomy" id="591449"/>
    <lineage>
        <taxon>Eukaryota</taxon>
        <taxon>Metazoa</taxon>
        <taxon>Ecdysozoa</taxon>
        <taxon>Nematoda</taxon>
        <taxon>Chromadorea</taxon>
        <taxon>Rhabditida</taxon>
        <taxon>Tylenchina</taxon>
        <taxon>Panagrolaimomorpha</taxon>
        <taxon>Panagrolaimoidea</taxon>
        <taxon>Panagrolaimidae</taxon>
        <taxon>Panagrolaimus</taxon>
    </lineage>
</organism>
<proteinExistence type="predicted"/>
<protein>
    <submittedName>
        <fullName evidence="2">Uncharacterized protein</fullName>
    </submittedName>
</protein>